<gene>
    <name evidence="5" type="ORF">NYP18_15270</name>
</gene>
<evidence type="ECO:0000256" key="1">
    <source>
        <dbReference type="ARBA" id="ARBA00023002"/>
    </source>
</evidence>
<reference evidence="5 6" key="1">
    <citation type="submission" date="2022-08" db="EMBL/GenBank/DDBJ databases">
        <title>YIM 101645 draft genome.</title>
        <authorList>
            <person name="Chen X."/>
        </authorList>
    </citation>
    <scope>NUCLEOTIDE SEQUENCE [LARGE SCALE GENOMIC DNA]</scope>
    <source>
        <strain evidence="5 6">YIM 101645</strain>
    </source>
</reference>
<dbReference type="Proteomes" id="UP001205965">
    <property type="component" value="Unassembled WGS sequence"/>
</dbReference>
<dbReference type="InterPro" id="IPR016160">
    <property type="entry name" value="Ald_DH_CS_CYS"/>
</dbReference>
<dbReference type="PANTHER" id="PTHR11699">
    <property type="entry name" value="ALDEHYDE DEHYDROGENASE-RELATED"/>
    <property type="match status" value="1"/>
</dbReference>
<name>A0ABT2G126_9CORY</name>
<dbReference type="Pfam" id="PF00171">
    <property type="entry name" value="Aldedh"/>
    <property type="match status" value="1"/>
</dbReference>
<dbReference type="InterPro" id="IPR016163">
    <property type="entry name" value="Ald_DH_C"/>
</dbReference>
<dbReference type="Gene3D" id="3.40.605.10">
    <property type="entry name" value="Aldehyde Dehydrogenase, Chain A, domain 1"/>
    <property type="match status" value="1"/>
</dbReference>
<dbReference type="InterPro" id="IPR015590">
    <property type="entry name" value="Aldehyde_DH_dom"/>
</dbReference>
<evidence type="ECO:0000313" key="5">
    <source>
        <dbReference type="EMBL" id="MCS5480999.1"/>
    </source>
</evidence>
<organism evidence="5 6">
    <name type="scientific">Corynebacterium lemuris</name>
    <dbReference type="NCBI Taxonomy" id="1859292"/>
    <lineage>
        <taxon>Bacteria</taxon>
        <taxon>Bacillati</taxon>
        <taxon>Actinomycetota</taxon>
        <taxon>Actinomycetes</taxon>
        <taxon>Mycobacteriales</taxon>
        <taxon>Corynebacteriaceae</taxon>
        <taxon>Corynebacterium</taxon>
    </lineage>
</organism>
<dbReference type="EMBL" id="JANWTC010000042">
    <property type="protein sequence ID" value="MCS5480999.1"/>
    <property type="molecule type" value="Genomic_DNA"/>
</dbReference>
<dbReference type="CDD" id="cd07106">
    <property type="entry name" value="ALDH_AldA-AAD23400"/>
    <property type="match status" value="1"/>
</dbReference>
<sequence>MYQELLNTVGVEEHAGRPVHDPATEEIIGFAPEQTAEDLDQAVDRAVVAQESWAAVGHTHRSELLNAMADAVDENAEALAHLLTRESGKPLNGPNSRLEVSMCSDWLRATAGFETPAEELVDEADTYATLEYEPVGVVGAIGPWNWPLMITVWQIAPALRMGNTVVVKPSEYTPLSVLALGRVLNSVLPKNVLQVVSGGREVGARMSTNPGIDKIMFTGSTSTGRAIAAASAETLKRLTLELGGNDAAIVLDDADPQAIAQDIFWGAFINTGQTCAAIKRLYVADTIYDEMCEALTQIAQAVPVGPGTDENNVLGPLQNKPQLEIVTKLVNAARDSGATILTGGRPAEGPGNFYPPTIVADIDPTNPLVTEEQFGPALPVIRFTDLEEAVTWANSLDVGLGASVWSGSRHRALEVARKVKAGTVWINSHAKPDPRIPFGGIKQSGYGLEFGSEGLKGVSVPKVYNG</sequence>
<dbReference type="RefSeq" id="WP_259429052.1">
    <property type="nucleotide sequence ID" value="NZ_JANWTC010000042.1"/>
</dbReference>
<feature type="active site" evidence="2">
    <location>
        <position position="241"/>
    </location>
</feature>
<feature type="domain" description="Aldehyde dehydrogenase" evidence="4">
    <location>
        <begin position="17"/>
        <end position="460"/>
    </location>
</feature>
<accession>A0ABT2G126</accession>
<dbReference type="InterPro" id="IPR016161">
    <property type="entry name" value="Ald_DH/histidinol_DH"/>
</dbReference>
<keyword evidence="6" id="KW-1185">Reference proteome</keyword>
<dbReference type="SUPFAM" id="SSF53720">
    <property type="entry name" value="ALDH-like"/>
    <property type="match status" value="1"/>
</dbReference>
<evidence type="ECO:0000259" key="4">
    <source>
        <dbReference type="Pfam" id="PF00171"/>
    </source>
</evidence>
<dbReference type="PROSITE" id="PS00687">
    <property type="entry name" value="ALDEHYDE_DEHYDR_GLU"/>
    <property type="match status" value="1"/>
</dbReference>
<dbReference type="PROSITE" id="PS00070">
    <property type="entry name" value="ALDEHYDE_DEHYDR_CYS"/>
    <property type="match status" value="1"/>
</dbReference>
<evidence type="ECO:0000256" key="3">
    <source>
        <dbReference type="RuleBase" id="RU003345"/>
    </source>
</evidence>
<dbReference type="InterPro" id="IPR044086">
    <property type="entry name" value="LUC3-like"/>
</dbReference>
<evidence type="ECO:0000313" key="6">
    <source>
        <dbReference type="Proteomes" id="UP001205965"/>
    </source>
</evidence>
<protein>
    <submittedName>
        <fullName evidence="5">Aldehyde dehydrogenase family protein</fullName>
    </submittedName>
</protein>
<keyword evidence="1 3" id="KW-0560">Oxidoreductase</keyword>
<proteinExistence type="inferred from homology"/>
<evidence type="ECO:0000256" key="2">
    <source>
        <dbReference type="PROSITE-ProRule" id="PRU10007"/>
    </source>
</evidence>
<dbReference type="Gene3D" id="3.40.309.10">
    <property type="entry name" value="Aldehyde Dehydrogenase, Chain A, domain 2"/>
    <property type="match status" value="1"/>
</dbReference>
<comment type="similarity">
    <text evidence="3">Belongs to the aldehyde dehydrogenase family.</text>
</comment>
<dbReference type="InterPro" id="IPR016162">
    <property type="entry name" value="Ald_DH_N"/>
</dbReference>
<dbReference type="InterPro" id="IPR029510">
    <property type="entry name" value="Ald_DH_CS_GLU"/>
</dbReference>
<comment type="caution">
    <text evidence="5">The sequence shown here is derived from an EMBL/GenBank/DDBJ whole genome shotgun (WGS) entry which is preliminary data.</text>
</comment>